<dbReference type="EMBL" id="JBHRSM010000026">
    <property type="protein sequence ID" value="MFC3087837.1"/>
    <property type="molecule type" value="Genomic_DNA"/>
</dbReference>
<proteinExistence type="inferred from homology"/>
<evidence type="ECO:0000313" key="3">
    <source>
        <dbReference type="Proteomes" id="UP001595445"/>
    </source>
</evidence>
<dbReference type="NCBIfam" id="NF010240">
    <property type="entry name" value="PRK13687.1"/>
    <property type="match status" value="1"/>
</dbReference>
<gene>
    <name evidence="2" type="ORF">ACFOD6_17445</name>
</gene>
<comment type="caution">
    <text evidence="2">The sequence shown here is derived from an EMBL/GenBank/DDBJ whole genome shotgun (WGS) entry which is preliminary data.</text>
</comment>
<protein>
    <recommendedName>
        <fullName evidence="1">UPF0386 protein ACFOD6_17445</fullName>
    </recommendedName>
</protein>
<organism evidence="2 3">
    <name type="scientific">Tabrizicola soli</name>
    <dbReference type="NCBI Taxonomy" id="2185115"/>
    <lineage>
        <taxon>Bacteria</taxon>
        <taxon>Pseudomonadati</taxon>
        <taxon>Pseudomonadota</taxon>
        <taxon>Alphaproteobacteria</taxon>
        <taxon>Rhodobacterales</taxon>
        <taxon>Paracoccaceae</taxon>
        <taxon>Tabrizicola</taxon>
    </lineage>
</organism>
<dbReference type="Pfam" id="PF09857">
    <property type="entry name" value="YjhX_toxin"/>
    <property type="match status" value="1"/>
</dbReference>
<comment type="similarity">
    <text evidence="1">Belongs to the UPF0386 family.</text>
</comment>
<dbReference type="HAMAP" id="MF_00827">
    <property type="entry name" value="UPF0386"/>
    <property type="match status" value="1"/>
</dbReference>
<keyword evidence="3" id="KW-1185">Reference proteome</keyword>
<evidence type="ECO:0000313" key="2">
    <source>
        <dbReference type="EMBL" id="MFC3087837.1"/>
    </source>
</evidence>
<reference evidence="3" key="1">
    <citation type="journal article" date="2019" name="Int. J. Syst. Evol. Microbiol.">
        <title>The Global Catalogue of Microorganisms (GCM) 10K type strain sequencing project: providing services to taxonomists for standard genome sequencing and annotation.</title>
        <authorList>
            <consortium name="The Broad Institute Genomics Platform"/>
            <consortium name="The Broad Institute Genome Sequencing Center for Infectious Disease"/>
            <person name="Wu L."/>
            <person name="Ma J."/>
        </authorList>
    </citation>
    <scope>NUCLEOTIDE SEQUENCE [LARGE SCALE GENOMIC DNA]</scope>
    <source>
        <strain evidence="3">KCTC 62102</strain>
    </source>
</reference>
<dbReference type="Proteomes" id="UP001595445">
    <property type="component" value="Unassembled WGS sequence"/>
</dbReference>
<name>A0ABV7DZN7_9RHOB</name>
<accession>A0ABV7DZN7</accession>
<dbReference type="InterPro" id="IPR018654">
    <property type="entry name" value="YjhX_toxin"/>
</dbReference>
<evidence type="ECO:0000256" key="1">
    <source>
        <dbReference type="HAMAP-Rule" id="MF_00827"/>
    </source>
</evidence>
<dbReference type="RefSeq" id="WP_386002290.1">
    <property type="nucleotide sequence ID" value="NZ_JAEACP010000003.1"/>
</dbReference>
<sequence>MNDRRSALAFVRFGMATDDGPSRMNISRSEQRVLHVLALGGRIDHFRSGSKTRDILCVTRDGLILSDCTLGIFQRLRRKRLIASEGGGPYRISRLGRLSVRAQLDNQG</sequence>